<evidence type="ECO:0000313" key="3">
    <source>
        <dbReference type="Proteomes" id="UP000265715"/>
    </source>
</evidence>
<organism evidence="2 3">
    <name type="scientific">Calidithermus terrae</name>
    <dbReference type="NCBI Taxonomy" id="1408545"/>
    <lineage>
        <taxon>Bacteria</taxon>
        <taxon>Thermotogati</taxon>
        <taxon>Deinococcota</taxon>
        <taxon>Deinococci</taxon>
        <taxon>Thermales</taxon>
        <taxon>Thermaceae</taxon>
        <taxon>Calidithermus</taxon>
    </lineage>
</organism>
<keyword evidence="2" id="KW-0255">Endonuclease</keyword>
<proteinExistence type="predicted"/>
<evidence type="ECO:0000259" key="1">
    <source>
        <dbReference type="Pfam" id="PF05685"/>
    </source>
</evidence>
<dbReference type="PANTHER" id="PTHR36558">
    <property type="entry name" value="GLR1098 PROTEIN"/>
    <property type="match status" value="1"/>
</dbReference>
<dbReference type="Pfam" id="PF05685">
    <property type="entry name" value="Uma2"/>
    <property type="match status" value="1"/>
</dbReference>
<dbReference type="InterPro" id="IPR011335">
    <property type="entry name" value="Restrct_endonuc-II-like"/>
</dbReference>
<protein>
    <submittedName>
        <fullName evidence="2">Putative restriction endonuclease</fullName>
    </submittedName>
</protein>
<dbReference type="InterPro" id="IPR008538">
    <property type="entry name" value="Uma2"/>
</dbReference>
<dbReference type="AlphaFoldDB" id="A0A399EN63"/>
<dbReference type="GO" id="GO:0004519">
    <property type="term" value="F:endonuclease activity"/>
    <property type="evidence" value="ECO:0007669"/>
    <property type="project" value="UniProtKB-KW"/>
</dbReference>
<gene>
    <name evidence="2" type="ORF">Mterra_02125</name>
</gene>
<comment type="caution">
    <text evidence="2">The sequence shown here is derived from an EMBL/GenBank/DDBJ whole genome shotgun (WGS) entry which is preliminary data.</text>
</comment>
<accession>A0A399EN63</accession>
<dbReference type="InterPro" id="IPR012296">
    <property type="entry name" value="Nuclease_put_TT1808"/>
</dbReference>
<dbReference type="PANTHER" id="PTHR36558:SF1">
    <property type="entry name" value="RESTRICTION ENDONUCLEASE DOMAIN-CONTAINING PROTEIN-RELATED"/>
    <property type="match status" value="1"/>
</dbReference>
<evidence type="ECO:0000313" key="2">
    <source>
        <dbReference type="EMBL" id="RIH83912.1"/>
    </source>
</evidence>
<keyword evidence="3" id="KW-1185">Reference proteome</keyword>
<sequence>MYAVAGESQAHNDIAANVNEVLRPKARAKGCRYAFHDMQTWVKALNRYYYPDVAISCADEPSAHEIHQPCFILEVLPPSTADKDRREKLEAYFRIPTLKTYALVSQEEKRVEVYQRTRWNVVWSEVVNDGGFEVPCLGETLALEQVYAGLDVAEVRE</sequence>
<dbReference type="CDD" id="cd06260">
    <property type="entry name" value="DUF820-like"/>
    <property type="match status" value="1"/>
</dbReference>
<name>A0A399EN63_9DEIN</name>
<reference evidence="2 3" key="1">
    <citation type="submission" date="2018-08" db="EMBL/GenBank/DDBJ databases">
        <title>Meiothermus terrae DSM 26712 genome sequencing project.</title>
        <authorList>
            <person name="Da Costa M.S."/>
            <person name="Albuquerque L."/>
            <person name="Raposo P."/>
            <person name="Froufe H.J.C."/>
            <person name="Barroso C.S."/>
            <person name="Egas C."/>
        </authorList>
    </citation>
    <scope>NUCLEOTIDE SEQUENCE [LARGE SCALE GENOMIC DNA]</scope>
    <source>
        <strain evidence="2 3">DSM 26712</strain>
    </source>
</reference>
<keyword evidence="2" id="KW-0378">Hydrolase</keyword>
<feature type="domain" description="Putative restriction endonuclease" evidence="1">
    <location>
        <begin position="2"/>
        <end position="127"/>
    </location>
</feature>
<dbReference type="Gene3D" id="3.90.1570.10">
    <property type="entry name" value="tt1808, chain A"/>
    <property type="match status" value="1"/>
</dbReference>
<dbReference type="RefSeq" id="WP_245971597.1">
    <property type="nucleotide sequence ID" value="NZ_QXDL01000082.1"/>
</dbReference>
<dbReference type="EMBL" id="QXDL01000082">
    <property type="protein sequence ID" value="RIH83912.1"/>
    <property type="molecule type" value="Genomic_DNA"/>
</dbReference>
<dbReference type="Proteomes" id="UP000265715">
    <property type="component" value="Unassembled WGS sequence"/>
</dbReference>
<dbReference type="SUPFAM" id="SSF52980">
    <property type="entry name" value="Restriction endonuclease-like"/>
    <property type="match status" value="1"/>
</dbReference>
<keyword evidence="2" id="KW-0540">Nuclease</keyword>